<dbReference type="EMBL" id="ASJR01000009">
    <property type="protein sequence ID" value="ERP31785.1"/>
    <property type="molecule type" value="Genomic_DNA"/>
</dbReference>
<organism evidence="2 3">
    <name type="scientific">Chitinivibrio alkaliphilus ACht1</name>
    <dbReference type="NCBI Taxonomy" id="1313304"/>
    <lineage>
        <taxon>Bacteria</taxon>
        <taxon>Pseudomonadati</taxon>
        <taxon>Fibrobacterota</taxon>
        <taxon>Chitinivibrionia</taxon>
        <taxon>Chitinivibrionales</taxon>
        <taxon>Chitinivibrionaceae</taxon>
        <taxon>Chitinivibrio</taxon>
    </lineage>
</organism>
<reference evidence="2 3" key="1">
    <citation type="journal article" date="2013" name="Environ. Microbiol.">
        <title>Genome analysis of Chitinivibrio alkaliphilus gen. nov., sp. nov., a novel extremely haloalkaliphilic anaerobic chitinolytic bacterium from the candidate phylum Termite Group 3.</title>
        <authorList>
            <person name="Sorokin D.Y."/>
            <person name="Gumerov V.M."/>
            <person name="Rakitin A.L."/>
            <person name="Beletsky A.V."/>
            <person name="Damste J.S."/>
            <person name="Muyzer G."/>
            <person name="Mardanov A.V."/>
            <person name="Ravin N.V."/>
        </authorList>
    </citation>
    <scope>NUCLEOTIDE SEQUENCE [LARGE SCALE GENOMIC DNA]</scope>
    <source>
        <strain evidence="2 3">ACht1</strain>
    </source>
</reference>
<dbReference type="Proteomes" id="UP000017148">
    <property type="component" value="Unassembled WGS sequence"/>
</dbReference>
<dbReference type="PANTHER" id="PTHR43685">
    <property type="entry name" value="GLYCOSYLTRANSFERASE"/>
    <property type="match status" value="1"/>
</dbReference>
<sequence length="277" mass="31870">MRPVFSVVIPTYNRYEQCVRALSSVIAQDFPFWEVILVDDGSTMAIPEAFRRLLSQHSEKITLLSFPENRGVSAARNAGIARARGEWVAFLDSDDVWHREKLTRQYEKCQSQGYLIHQTREIWIRRGVRVNPPRKCEKYEGDLFADSLERCIVTPSSVVIHGSLFTRFGLFNESFPACEDYDLWIRMTAQLPVGLVDAYLLTRYGGHADQLSITVPVQDRYRVEALQALLETGGLSLYQQELVRRVLRKKAEILLLGAQKRGLHEEERYYAGILTEK</sequence>
<dbReference type="CDD" id="cd00761">
    <property type="entry name" value="Glyco_tranf_GTA_type"/>
    <property type="match status" value="1"/>
</dbReference>
<evidence type="ECO:0000259" key="1">
    <source>
        <dbReference type="Pfam" id="PF00535"/>
    </source>
</evidence>
<evidence type="ECO:0000313" key="3">
    <source>
        <dbReference type="Proteomes" id="UP000017148"/>
    </source>
</evidence>
<feature type="domain" description="Glycosyltransferase 2-like" evidence="1">
    <location>
        <begin position="6"/>
        <end position="119"/>
    </location>
</feature>
<keyword evidence="2" id="KW-0808">Transferase</keyword>
<dbReference type="STRING" id="1313304.CALK_1228"/>
<dbReference type="GO" id="GO:0016740">
    <property type="term" value="F:transferase activity"/>
    <property type="evidence" value="ECO:0007669"/>
    <property type="project" value="UniProtKB-KW"/>
</dbReference>
<dbReference type="InterPro" id="IPR029044">
    <property type="entry name" value="Nucleotide-diphossugar_trans"/>
</dbReference>
<dbReference type="InterPro" id="IPR050834">
    <property type="entry name" value="Glycosyltransf_2"/>
</dbReference>
<dbReference type="SUPFAM" id="SSF53448">
    <property type="entry name" value="Nucleotide-diphospho-sugar transferases"/>
    <property type="match status" value="1"/>
</dbReference>
<dbReference type="Gene3D" id="3.90.550.10">
    <property type="entry name" value="Spore Coat Polysaccharide Biosynthesis Protein SpsA, Chain A"/>
    <property type="match status" value="1"/>
</dbReference>
<dbReference type="Pfam" id="PF00535">
    <property type="entry name" value="Glycos_transf_2"/>
    <property type="match status" value="1"/>
</dbReference>
<name>U7DBI2_9BACT</name>
<protein>
    <submittedName>
        <fullName evidence="2">Glycosyltransferase-like protein, family 2</fullName>
    </submittedName>
</protein>
<gene>
    <name evidence="2" type="ORF">CALK_1228</name>
</gene>
<dbReference type="AlphaFoldDB" id="U7DBI2"/>
<dbReference type="eggNOG" id="COG1216">
    <property type="taxonomic scope" value="Bacteria"/>
</dbReference>
<dbReference type="RefSeq" id="WP_022636704.1">
    <property type="nucleotide sequence ID" value="NZ_ASJR01000009.1"/>
</dbReference>
<dbReference type="PANTHER" id="PTHR43685:SF2">
    <property type="entry name" value="GLYCOSYLTRANSFERASE 2-LIKE DOMAIN-CONTAINING PROTEIN"/>
    <property type="match status" value="1"/>
</dbReference>
<dbReference type="InterPro" id="IPR001173">
    <property type="entry name" value="Glyco_trans_2-like"/>
</dbReference>
<accession>U7DBI2</accession>
<keyword evidence="3" id="KW-1185">Reference proteome</keyword>
<proteinExistence type="predicted"/>
<comment type="caution">
    <text evidence="2">The sequence shown here is derived from an EMBL/GenBank/DDBJ whole genome shotgun (WGS) entry which is preliminary data.</text>
</comment>
<dbReference type="OrthoDB" id="9805612at2"/>
<evidence type="ECO:0000313" key="2">
    <source>
        <dbReference type="EMBL" id="ERP31785.1"/>
    </source>
</evidence>